<dbReference type="InterPro" id="IPR036940">
    <property type="entry name" value="PI3/4_kinase_cat_sf"/>
</dbReference>
<dbReference type="GO" id="GO:0005737">
    <property type="term" value="C:cytoplasm"/>
    <property type="evidence" value="ECO:0007669"/>
    <property type="project" value="TreeGrafter"/>
</dbReference>
<evidence type="ECO:0000256" key="4">
    <source>
        <dbReference type="ARBA" id="ARBA00022679"/>
    </source>
</evidence>
<dbReference type="Pfam" id="PF00454">
    <property type="entry name" value="PI3_PI4_kinase"/>
    <property type="match status" value="1"/>
</dbReference>
<dbReference type="InterPro" id="IPR018936">
    <property type="entry name" value="PI3/4_kinase_CS"/>
</dbReference>
<dbReference type="GO" id="GO:0048015">
    <property type="term" value="P:phosphatidylinositol-mediated signaling"/>
    <property type="evidence" value="ECO:0007669"/>
    <property type="project" value="TreeGrafter"/>
</dbReference>
<dbReference type="Gene3D" id="1.10.1070.11">
    <property type="entry name" value="Phosphatidylinositol 3-/4-kinase, catalytic domain"/>
    <property type="match status" value="1"/>
</dbReference>
<reference evidence="10 11" key="1">
    <citation type="journal article" date="2019" name="Sci. Rep.">
        <title>Comparative genomics of chytrid fungi reveal insights into the obligate biotrophic and pathogenic lifestyle of Synchytrium endobioticum.</title>
        <authorList>
            <person name="van de Vossenberg B.T.L.H."/>
            <person name="Warris S."/>
            <person name="Nguyen H.D.T."/>
            <person name="van Gent-Pelzer M.P.E."/>
            <person name="Joly D.L."/>
            <person name="van de Geest H.C."/>
            <person name="Bonants P.J.M."/>
            <person name="Smith D.S."/>
            <person name="Levesque C.A."/>
            <person name="van der Lee T.A.J."/>
        </authorList>
    </citation>
    <scope>NUCLEOTIDE SEQUENCE [LARGE SCALE GENOMIC DNA]</scope>
    <source>
        <strain evidence="10 11">CBS 675.73</strain>
    </source>
</reference>
<dbReference type="FunFam" id="1.10.1070.11:FF:000012">
    <property type="entry name" value="Phosphatidylinositol 4-kinase alpha 1"/>
    <property type="match status" value="1"/>
</dbReference>
<dbReference type="PROSITE" id="PS51545">
    <property type="entry name" value="PIK_HELICAL"/>
    <property type="match status" value="1"/>
</dbReference>
<dbReference type="PROSITE" id="PS00915">
    <property type="entry name" value="PI3_4_KINASE_1"/>
    <property type="match status" value="1"/>
</dbReference>
<dbReference type="PANTHER" id="PTHR10048">
    <property type="entry name" value="PHOSPHATIDYLINOSITOL KINASE"/>
    <property type="match status" value="1"/>
</dbReference>
<dbReference type="InterPro" id="IPR042236">
    <property type="entry name" value="PI3K_accessory_sf"/>
</dbReference>
<dbReference type="PROSITE" id="PS00916">
    <property type="entry name" value="PI3_4_KINASE_2"/>
    <property type="match status" value="1"/>
</dbReference>
<dbReference type="InterPro" id="IPR045495">
    <property type="entry name" value="PI4K_N"/>
</dbReference>
<evidence type="ECO:0000259" key="8">
    <source>
        <dbReference type="PROSITE" id="PS50290"/>
    </source>
</evidence>
<keyword evidence="6" id="KW-0418">Kinase</keyword>
<keyword evidence="7" id="KW-0067">ATP-binding</keyword>
<protein>
    <recommendedName>
        <fullName evidence="3">1-phosphatidylinositol 4-kinase</fullName>
        <ecNumber evidence="3">2.7.1.67</ecNumber>
    </recommendedName>
</protein>
<evidence type="ECO:0000256" key="1">
    <source>
        <dbReference type="ARBA" id="ARBA00001686"/>
    </source>
</evidence>
<dbReference type="GO" id="GO:0005524">
    <property type="term" value="F:ATP binding"/>
    <property type="evidence" value="ECO:0007669"/>
    <property type="project" value="UniProtKB-KW"/>
</dbReference>
<dbReference type="Pfam" id="PF19274">
    <property type="entry name" value="PI4K_N"/>
    <property type="match status" value="1"/>
</dbReference>
<dbReference type="OrthoDB" id="10264149at2759"/>
<dbReference type="InterPro" id="IPR015433">
    <property type="entry name" value="PI3/4_kinase"/>
</dbReference>
<dbReference type="SMART" id="SM00145">
    <property type="entry name" value="PI3Ka"/>
    <property type="match status" value="1"/>
</dbReference>
<gene>
    <name evidence="10" type="ORF">CcCBS67573_g07352</name>
</gene>
<dbReference type="GO" id="GO:0004430">
    <property type="term" value="F:1-phosphatidylinositol 4-kinase activity"/>
    <property type="evidence" value="ECO:0007669"/>
    <property type="project" value="UniProtKB-EC"/>
</dbReference>
<dbReference type="Gene3D" id="3.30.1010.10">
    <property type="entry name" value="Phosphatidylinositol 3-kinase Catalytic Subunit, Chain A, domain 4"/>
    <property type="match status" value="1"/>
</dbReference>
<keyword evidence="4" id="KW-0808">Transferase</keyword>
<dbReference type="InterPro" id="IPR001263">
    <property type="entry name" value="PI3K_accessory_dom"/>
</dbReference>
<evidence type="ECO:0000256" key="3">
    <source>
        <dbReference type="ARBA" id="ARBA00012169"/>
    </source>
</evidence>
<dbReference type="Pfam" id="PF00613">
    <property type="entry name" value="PI3Ka"/>
    <property type="match status" value="1"/>
</dbReference>
<dbReference type="SUPFAM" id="SSF56112">
    <property type="entry name" value="Protein kinase-like (PK-like)"/>
    <property type="match status" value="1"/>
</dbReference>
<evidence type="ECO:0000313" key="11">
    <source>
        <dbReference type="Proteomes" id="UP000320333"/>
    </source>
</evidence>
<dbReference type="FunFam" id="3.30.1010.10:FF:000014">
    <property type="entry name" value="Phosphatidylinositol 4-kinase STT4"/>
    <property type="match status" value="1"/>
</dbReference>
<keyword evidence="5" id="KW-0547">Nucleotide-binding</keyword>
<evidence type="ECO:0000313" key="10">
    <source>
        <dbReference type="EMBL" id="TPX67969.1"/>
    </source>
</evidence>
<evidence type="ECO:0000256" key="6">
    <source>
        <dbReference type="ARBA" id="ARBA00022777"/>
    </source>
</evidence>
<dbReference type="Proteomes" id="UP000320333">
    <property type="component" value="Unassembled WGS sequence"/>
</dbReference>
<comment type="similarity">
    <text evidence="2">Belongs to the PI3/PI4-kinase family. Type III PI4K subfamily.</text>
</comment>
<comment type="catalytic activity">
    <reaction evidence="1">
        <text>a 1,2-diacyl-sn-glycero-3-phospho-(1D-myo-inositol) + ATP = a 1,2-diacyl-sn-glycero-3-phospho-(1D-myo-inositol 4-phosphate) + ADP + H(+)</text>
        <dbReference type="Rhea" id="RHEA:19877"/>
        <dbReference type="ChEBI" id="CHEBI:15378"/>
        <dbReference type="ChEBI" id="CHEBI:30616"/>
        <dbReference type="ChEBI" id="CHEBI:57880"/>
        <dbReference type="ChEBI" id="CHEBI:58178"/>
        <dbReference type="ChEBI" id="CHEBI:456216"/>
        <dbReference type="EC" id="2.7.1.67"/>
    </reaction>
</comment>
<organism evidence="10 11">
    <name type="scientific">Chytriomyces confervae</name>
    <dbReference type="NCBI Taxonomy" id="246404"/>
    <lineage>
        <taxon>Eukaryota</taxon>
        <taxon>Fungi</taxon>
        <taxon>Fungi incertae sedis</taxon>
        <taxon>Chytridiomycota</taxon>
        <taxon>Chytridiomycota incertae sedis</taxon>
        <taxon>Chytridiomycetes</taxon>
        <taxon>Chytridiales</taxon>
        <taxon>Chytriomycetaceae</taxon>
        <taxon>Chytriomyces</taxon>
    </lineage>
</organism>
<proteinExistence type="inferred from homology"/>
<dbReference type="EMBL" id="QEAP01000374">
    <property type="protein sequence ID" value="TPX67969.1"/>
    <property type="molecule type" value="Genomic_DNA"/>
</dbReference>
<feature type="domain" description="PIK helical" evidence="9">
    <location>
        <begin position="1232"/>
        <end position="1421"/>
    </location>
</feature>
<dbReference type="PANTHER" id="PTHR10048:SF15">
    <property type="entry name" value="PHOSPHATIDYLINOSITOL 4-KINASE ALPHA"/>
    <property type="match status" value="1"/>
</dbReference>
<dbReference type="InterPro" id="IPR011009">
    <property type="entry name" value="Kinase-like_dom_sf"/>
</dbReference>
<dbReference type="EC" id="2.7.1.67" evidence="3"/>
<keyword evidence="11" id="KW-1185">Reference proteome</keyword>
<evidence type="ECO:0000259" key="9">
    <source>
        <dbReference type="PROSITE" id="PS51545"/>
    </source>
</evidence>
<dbReference type="STRING" id="246404.A0A507EV60"/>
<evidence type="ECO:0000256" key="7">
    <source>
        <dbReference type="ARBA" id="ARBA00022840"/>
    </source>
</evidence>
<evidence type="ECO:0000256" key="2">
    <source>
        <dbReference type="ARBA" id="ARBA00006209"/>
    </source>
</evidence>
<dbReference type="GO" id="GO:0046854">
    <property type="term" value="P:phosphatidylinositol phosphate biosynthetic process"/>
    <property type="evidence" value="ECO:0007669"/>
    <property type="project" value="InterPro"/>
</dbReference>
<dbReference type="InterPro" id="IPR000403">
    <property type="entry name" value="PI3/4_kinase_cat_dom"/>
</dbReference>
<dbReference type="PROSITE" id="PS50290">
    <property type="entry name" value="PI3_4_KINASE_3"/>
    <property type="match status" value="1"/>
</dbReference>
<dbReference type="InterPro" id="IPR016024">
    <property type="entry name" value="ARM-type_fold"/>
</dbReference>
<name>A0A507EV60_9FUNG</name>
<dbReference type="GO" id="GO:0005886">
    <property type="term" value="C:plasma membrane"/>
    <property type="evidence" value="ECO:0007669"/>
    <property type="project" value="TreeGrafter"/>
</dbReference>
<dbReference type="SMART" id="SM00146">
    <property type="entry name" value="PI3Kc"/>
    <property type="match status" value="1"/>
</dbReference>
<comment type="caution">
    <text evidence="10">The sequence shown here is derived from an EMBL/GenBank/DDBJ whole genome shotgun (WGS) entry which is preliminary data.</text>
</comment>
<evidence type="ECO:0000256" key="5">
    <source>
        <dbReference type="ARBA" id="ARBA00022741"/>
    </source>
</evidence>
<dbReference type="Gene3D" id="1.25.40.70">
    <property type="entry name" value="Phosphatidylinositol 3-kinase, accessory domain (PIK)"/>
    <property type="match status" value="1"/>
</dbReference>
<feature type="domain" description="PI3K/PI4K catalytic" evidence="8">
    <location>
        <begin position="1502"/>
        <end position="1781"/>
    </location>
</feature>
<sequence>MSMSIVSEAAKAAALLAIHDPSAKKQVVEEMQSLFLNVSDFDSWKKESLQLSYMDQEGIMAEVDFAMLLKDAPMDKVPAVEFSIRLISDMDALVNCADQEPLEFPKFVYSIVGRILSIADANESISVRLLEHVWSSVVKLMSLLKSADNSAKFHSFFYAFATAILESRASLHKRFASKLLPQASKTLSELIPSELSNESTLQALLDQSLLISEIYKLVAFVLVGSVLPNPSVKVDGQAAWDSLLQGVAATNSCIDVNELNAFCTDSARNWTILSVLFNSEYYEIVESILPYLLRSWGLTCISDATRSKDVSFQINDFLETVSDEHLEYDIPRTELVVTAIELLGLVAFNEQTVSSENLERLIQFILSPTLHSGANPHANVAVAKKSAIAMVQKTLTLQGNAAITRSTLFTFVNALQSSAAGSNAILLHESCVAAITGFVPVLSEKQVVEAAIPAIIRRIEIGGEGSSIASMWEALELLGVTGTDQVFEEVFPFLLKSILKGDKLKFEIKLAAKCTNLQRFLEKLLEAFVERVSILPLNLDIGQDKGLLNIATIIKSLCDLTHFDPQNQCDESAVLLFRNFWLVVTAFVFAPRAEWPKEWSLIVQSIALKTPTLALGKSVRSLDVDLVSNSVLRLKISEQIYMKVKNSLVSALFSRASEAKSVAGPTATFLLAVLQIESLRIAKGSLSYFLQYIRDERYYDSDVFNMLGAIGEEILFVYTKGKQVGKLSIHRSFKALLQCGSDRLPRVRMFAQGCCVRLLNSVPALLWDKGLICYMLDIVLFLDSKKLVLDDRWAILRKKVEFDLHFADETEQLAAAKDYRTLCANMLTLALGHSLSETTLTLQGYLLDLQVNYPDLLGDHSDVIALLSQFCAKEDVANDVIKSLNARAKYIGEVKGMMLVLSQMKSPLNASEILKNEITSVSTEKGVHHFIQNINPILQRCAAYVVTQAKVDEELVRLICWTPLAIFDSSCIEMAIPVWNYVMSARPDMNARVLHELMAVWKSTMDNEQGLYEKKTKSNDPFMNKMTYAPSQKVTHVEEPAWVHGRWLEFLCAKFRSSLWHKKEHVKIFAKFVQLAVTKLQLLQVTSSLRKSVFAFLDLAVFVVNELDYQNDGLWLFSVESLFTLAFRWFGASPMWSPCHENDLKTLTSVKAAIKAINPEKANALLSKQPERINSSFKVFKKDLADVKNLLMLLFENEANRNSLWASQAEKGGEGLSALKEVGNLEKVKWGYYVKVAWIIDPTVALTFPTRFLGYSEAIEAELATLVVQYALYAVNNSNGILPLLKLKSDRYANEQRFLMYWGAVSPISAISFLSPEYNHPWILQYAFRILEFHPVDQVFFYIPQMVQALRNDDAGNALLHIMEELLMIASTGYVELFILKTAKISQLFAHQIIWNMNANMFITVKVKKHEELLIPDPLKPKLDSIIEKITSALSGSDLEFYKREFKFFAEVTGISGKLKPFIKKSKPEKKKKIDEEMRNIDLEVGVYLPSNPESIVVDIDRDSGRPLQSHAKAPFMATFKIESAEEDGQDEKQSKAAWQSAIFKVGDDCRQDVLALQLISIFKSIMEKSGLDVYVFPYRVVATDCGCGVIEVIPRSISRDMMGREKINSLPDYFAETFGSKDSFAFKKAQESFVRSLAAYSVILYLIAIKDRHNGNIMFDNEGHTVHIDFGFILDIAPGGIEFEASPFKLTTEFITVMGGDTSANYKMFSDLVVKSFLALRPFADEIVQMVSLMLESGLPCFKGESTITKLRNRFQLDLDDKKAAEFMLQQIQKSHENKFR</sequence>
<accession>A0A507EV60</accession>
<dbReference type="SUPFAM" id="SSF48371">
    <property type="entry name" value="ARM repeat"/>
    <property type="match status" value="2"/>
</dbReference>
<dbReference type="CDD" id="cd05167">
    <property type="entry name" value="PI4Kc_III_alpha"/>
    <property type="match status" value="1"/>
</dbReference>